<gene>
    <name evidence="6" type="ORF">KO481_08710</name>
</gene>
<sequence length="244" mass="26687">MTTEEPRAGEGAVPEADSVLWLRHAEERPARRATPLTRERIVATAVDELDALGAEQLTMRRLAQRLDVSSTALYWHVSTKEDLLDLAVDHVIGEVPIPEPRLDPRSALRVLLPGWRAAMLAHPWSPSLMGRPLLGPNVLARTEFLHATLTRAGLSGIDLASAARLLADFVIGTAMADATWRKLNDSAVLAKARDHITGLRGLYPTLSASSFLDRAWSDDDLFDLTLERILDTVIPATEPQSAPS</sequence>
<keyword evidence="1" id="KW-0805">Transcription regulation</keyword>
<dbReference type="EMBL" id="JAHKNI010000002">
    <property type="protein sequence ID" value="MBU3061603.1"/>
    <property type="molecule type" value="Genomic_DNA"/>
</dbReference>
<dbReference type="InterPro" id="IPR001647">
    <property type="entry name" value="HTH_TetR"/>
</dbReference>
<dbReference type="InterPro" id="IPR050109">
    <property type="entry name" value="HTH-type_TetR-like_transc_reg"/>
</dbReference>
<organism evidence="6 7">
    <name type="scientific">Nocardia albiluteola</name>
    <dbReference type="NCBI Taxonomy" id="2842303"/>
    <lineage>
        <taxon>Bacteria</taxon>
        <taxon>Bacillati</taxon>
        <taxon>Actinomycetota</taxon>
        <taxon>Actinomycetes</taxon>
        <taxon>Mycobacteriales</taxon>
        <taxon>Nocardiaceae</taxon>
        <taxon>Nocardia</taxon>
    </lineage>
</organism>
<evidence type="ECO:0000256" key="4">
    <source>
        <dbReference type="PROSITE-ProRule" id="PRU00335"/>
    </source>
</evidence>
<name>A0ABS6AX85_9NOCA</name>
<keyword evidence="7" id="KW-1185">Reference proteome</keyword>
<keyword evidence="3" id="KW-0804">Transcription</keyword>
<accession>A0ABS6AX85</accession>
<evidence type="ECO:0000256" key="3">
    <source>
        <dbReference type="ARBA" id="ARBA00023163"/>
    </source>
</evidence>
<dbReference type="Pfam" id="PF00440">
    <property type="entry name" value="TetR_N"/>
    <property type="match status" value="1"/>
</dbReference>
<reference evidence="6 7" key="1">
    <citation type="submission" date="2021-06" db="EMBL/GenBank/DDBJ databases">
        <title>Actinomycetes sequencing.</title>
        <authorList>
            <person name="Shan Q."/>
        </authorList>
    </citation>
    <scope>NUCLEOTIDE SEQUENCE [LARGE SCALE GENOMIC DNA]</scope>
    <source>
        <strain evidence="6 7">NEAU-G5</strain>
    </source>
</reference>
<dbReference type="Gene3D" id="1.10.357.10">
    <property type="entry name" value="Tetracycline Repressor, domain 2"/>
    <property type="match status" value="1"/>
</dbReference>
<comment type="caution">
    <text evidence="6">The sequence shown here is derived from an EMBL/GenBank/DDBJ whole genome shotgun (WGS) entry which is preliminary data.</text>
</comment>
<dbReference type="Pfam" id="PF02909">
    <property type="entry name" value="TetR_C_1"/>
    <property type="match status" value="1"/>
</dbReference>
<dbReference type="InterPro" id="IPR004111">
    <property type="entry name" value="Repressor_TetR_C"/>
</dbReference>
<dbReference type="SUPFAM" id="SSF48498">
    <property type="entry name" value="Tetracyclin repressor-like, C-terminal domain"/>
    <property type="match status" value="1"/>
</dbReference>
<dbReference type="RefSeq" id="WP_215916460.1">
    <property type="nucleotide sequence ID" value="NZ_JAHKNI010000002.1"/>
</dbReference>
<dbReference type="InterPro" id="IPR036271">
    <property type="entry name" value="Tet_transcr_reg_TetR-rel_C_sf"/>
</dbReference>
<evidence type="ECO:0000313" key="6">
    <source>
        <dbReference type="EMBL" id="MBU3061603.1"/>
    </source>
</evidence>
<keyword evidence="2 4" id="KW-0238">DNA-binding</keyword>
<evidence type="ECO:0000256" key="2">
    <source>
        <dbReference type="ARBA" id="ARBA00023125"/>
    </source>
</evidence>
<evidence type="ECO:0000256" key="1">
    <source>
        <dbReference type="ARBA" id="ARBA00023015"/>
    </source>
</evidence>
<dbReference type="PANTHER" id="PTHR30055">
    <property type="entry name" value="HTH-TYPE TRANSCRIPTIONAL REGULATOR RUTR"/>
    <property type="match status" value="1"/>
</dbReference>
<dbReference type="SUPFAM" id="SSF46689">
    <property type="entry name" value="Homeodomain-like"/>
    <property type="match status" value="1"/>
</dbReference>
<dbReference type="PROSITE" id="PS50977">
    <property type="entry name" value="HTH_TETR_2"/>
    <property type="match status" value="1"/>
</dbReference>
<feature type="domain" description="HTH tetR-type" evidence="5">
    <location>
        <begin position="35"/>
        <end position="95"/>
    </location>
</feature>
<dbReference type="PANTHER" id="PTHR30055:SF151">
    <property type="entry name" value="TRANSCRIPTIONAL REGULATORY PROTEIN"/>
    <property type="match status" value="1"/>
</dbReference>
<protein>
    <submittedName>
        <fullName evidence="6">TetR/AcrR family transcriptional regulator C-terminal domain-containing protein</fullName>
    </submittedName>
</protein>
<feature type="DNA-binding region" description="H-T-H motif" evidence="4">
    <location>
        <begin position="58"/>
        <end position="77"/>
    </location>
</feature>
<evidence type="ECO:0000313" key="7">
    <source>
        <dbReference type="Proteomes" id="UP000733379"/>
    </source>
</evidence>
<dbReference type="InterPro" id="IPR009057">
    <property type="entry name" value="Homeodomain-like_sf"/>
</dbReference>
<proteinExistence type="predicted"/>
<dbReference type="Proteomes" id="UP000733379">
    <property type="component" value="Unassembled WGS sequence"/>
</dbReference>
<evidence type="ECO:0000259" key="5">
    <source>
        <dbReference type="PROSITE" id="PS50977"/>
    </source>
</evidence>